<gene>
    <name evidence="2" type="ORF">SCY_4905</name>
</gene>
<accession>A6ZSJ4</accession>
<evidence type="ECO:0000313" key="3">
    <source>
        <dbReference type="Proteomes" id="UP000007060"/>
    </source>
</evidence>
<dbReference type="HOGENOM" id="CLU_1628027_0_0_1"/>
<dbReference type="OrthoDB" id="4050849at2759"/>
<feature type="domain" description="Retrovirus-related Pol polyprotein from transposon TNT 1-94-like beta-barrel" evidence="1">
    <location>
        <begin position="31"/>
        <end position="108"/>
    </location>
</feature>
<comment type="caution">
    <text evidence="2">The sequence shown here is derived from an EMBL/GenBank/DDBJ whole genome shotgun (WGS) entry which is preliminary data.</text>
</comment>
<name>A6ZSJ4_YEAS7</name>
<dbReference type="EMBL" id="AAFW02000068">
    <property type="protein sequence ID" value="EDN62542.1"/>
    <property type="molecule type" value="Genomic_DNA"/>
</dbReference>
<protein>
    <recommendedName>
        <fullName evidence="1">Retrovirus-related Pol polyprotein from transposon TNT 1-94-like beta-barrel domain-containing protein</fullName>
    </recommendedName>
</protein>
<sequence>MTTNLVLCQRQRESKTTRTIDSNDELPDHLLIDSGASQTLVRSAHYLHHATPNSEINIVDAQKQDIPINAIGNLHFNFQNGTKTSIKALHTPNIAYDLLSLSELANQNITACFTRNTLEKTDGTVLAPIVKHGEFYWFSKKYLIPAQISSLTINNPDKTKNQNKNSFSLLHSMLWTCYRPK</sequence>
<dbReference type="InterPro" id="IPR054722">
    <property type="entry name" value="PolX-like_BBD"/>
</dbReference>
<proteinExistence type="predicted"/>
<evidence type="ECO:0000259" key="1">
    <source>
        <dbReference type="Pfam" id="PF22936"/>
    </source>
</evidence>
<dbReference type="MEROPS" id="A11.003"/>
<dbReference type="AlphaFoldDB" id="A6ZSJ4"/>
<dbReference type="Proteomes" id="UP000007060">
    <property type="component" value="Unassembled WGS sequence"/>
</dbReference>
<evidence type="ECO:0000313" key="2">
    <source>
        <dbReference type="EMBL" id="EDN62542.1"/>
    </source>
</evidence>
<reference evidence="2 3" key="1">
    <citation type="journal article" date="2007" name="Proc. Natl. Acad. Sci. U.S.A.">
        <title>Genome sequencing and comparative analysis of Saccharomyces cerevisiae strain YJM789.</title>
        <authorList>
            <person name="Wei W."/>
            <person name="McCusker J.H."/>
            <person name="Hyman R.W."/>
            <person name="Jones T."/>
            <person name="Ning Y."/>
            <person name="Cao Z."/>
            <person name="Gu Z."/>
            <person name="Bruno D."/>
            <person name="Miranda M."/>
            <person name="Nguyen M."/>
            <person name="Wilhelmy J."/>
            <person name="Komp C."/>
            <person name="Tamse R."/>
            <person name="Wang X."/>
            <person name="Jia P."/>
            <person name="Luedi P."/>
            <person name="Oefner P.J."/>
            <person name="David L."/>
            <person name="Dietrich F.S."/>
            <person name="Li Y."/>
            <person name="Davis R.W."/>
            <person name="Steinmetz L.M."/>
        </authorList>
    </citation>
    <scope>NUCLEOTIDE SEQUENCE [LARGE SCALE GENOMIC DNA]</scope>
    <source>
        <strain evidence="2 3">YJM789</strain>
    </source>
</reference>
<dbReference type="Pfam" id="PF22936">
    <property type="entry name" value="Pol_BBD"/>
    <property type="match status" value="1"/>
</dbReference>
<organism evidence="2 3">
    <name type="scientific">Saccharomyces cerevisiae (strain YJM789)</name>
    <name type="common">Baker's yeast</name>
    <dbReference type="NCBI Taxonomy" id="307796"/>
    <lineage>
        <taxon>Eukaryota</taxon>
        <taxon>Fungi</taxon>
        <taxon>Dikarya</taxon>
        <taxon>Ascomycota</taxon>
        <taxon>Saccharomycotina</taxon>
        <taxon>Saccharomycetes</taxon>
        <taxon>Saccharomycetales</taxon>
        <taxon>Saccharomycetaceae</taxon>
        <taxon>Saccharomyces</taxon>
    </lineage>
</organism>